<dbReference type="EMBL" id="GG697417">
    <property type="protein sequence ID" value="EFQ36285.1"/>
    <property type="molecule type" value="Genomic_DNA"/>
</dbReference>
<accession>E3QZJ7</accession>
<proteinExistence type="predicted"/>
<feature type="repeat" description="ANK" evidence="3">
    <location>
        <begin position="134"/>
        <end position="166"/>
    </location>
</feature>
<keyword evidence="2 3" id="KW-0040">ANK repeat</keyword>
<protein>
    <submittedName>
        <fullName evidence="4">Uncharacterized protein</fullName>
    </submittedName>
</protein>
<keyword evidence="1" id="KW-0677">Repeat</keyword>
<dbReference type="RefSeq" id="XP_008100305.1">
    <property type="nucleotide sequence ID" value="XM_008102114.1"/>
</dbReference>
<keyword evidence="5" id="KW-1185">Reference proteome</keyword>
<dbReference type="Gene3D" id="1.25.40.20">
    <property type="entry name" value="Ankyrin repeat-containing domain"/>
    <property type="match status" value="1"/>
</dbReference>
<dbReference type="InterPro" id="IPR002110">
    <property type="entry name" value="Ankyrin_rpt"/>
</dbReference>
<dbReference type="Pfam" id="PF12796">
    <property type="entry name" value="Ank_2"/>
    <property type="match status" value="1"/>
</dbReference>
<feature type="repeat" description="ANK" evidence="3">
    <location>
        <begin position="101"/>
        <end position="133"/>
    </location>
</feature>
<dbReference type="PROSITE" id="PS50297">
    <property type="entry name" value="ANK_REP_REGION"/>
    <property type="match status" value="1"/>
</dbReference>
<gene>
    <name evidence="4" type="ORF">GLRG_11430</name>
</gene>
<evidence type="ECO:0000256" key="1">
    <source>
        <dbReference type="ARBA" id="ARBA00022737"/>
    </source>
</evidence>
<dbReference type="AlphaFoldDB" id="E3QZJ7"/>
<dbReference type="PANTHER" id="PTHR24171:SF9">
    <property type="entry name" value="ANKYRIN REPEAT DOMAIN-CONTAINING PROTEIN 39"/>
    <property type="match status" value="1"/>
</dbReference>
<evidence type="ECO:0000313" key="5">
    <source>
        <dbReference type="Proteomes" id="UP000008782"/>
    </source>
</evidence>
<organism evidence="5">
    <name type="scientific">Colletotrichum graminicola (strain M1.001 / M2 / FGSC 10212)</name>
    <name type="common">Maize anthracnose fungus</name>
    <name type="synonym">Glomerella graminicola</name>
    <dbReference type="NCBI Taxonomy" id="645133"/>
    <lineage>
        <taxon>Eukaryota</taxon>
        <taxon>Fungi</taxon>
        <taxon>Dikarya</taxon>
        <taxon>Ascomycota</taxon>
        <taxon>Pezizomycotina</taxon>
        <taxon>Sordariomycetes</taxon>
        <taxon>Hypocreomycetidae</taxon>
        <taxon>Glomerellales</taxon>
        <taxon>Glomerellaceae</taxon>
        <taxon>Colletotrichum</taxon>
        <taxon>Colletotrichum graminicola species complex</taxon>
    </lineage>
</organism>
<dbReference type="OrthoDB" id="7464126at2759"/>
<evidence type="ECO:0000256" key="2">
    <source>
        <dbReference type="ARBA" id="ARBA00023043"/>
    </source>
</evidence>
<evidence type="ECO:0000313" key="4">
    <source>
        <dbReference type="EMBL" id="EFQ36285.1"/>
    </source>
</evidence>
<dbReference type="HOGENOM" id="CLU_1440957_0_0_1"/>
<sequence>MMAERLDNFPFLDYAAKYWGADLQESQVEDFWGYVNRFLSNKAAINVASQVWSLPRYRYAYWSNEFPKYVPAIVLAASSKIPIVLERLVGQGEGVEGCGSDRETALIKSARLGHEENIKALIRLGADVAATDIAGETAIVVATLAGKSSAVKALIDGGANVNTVTGTAGWSLLITRRGTNYWDGGVRK</sequence>
<reference evidence="5" key="1">
    <citation type="journal article" date="2012" name="Nat. Genet.">
        <title>Lifestyle transitions in plant pathogenic Colletotrichum fungi deciphered by genome and transcriptome analyses.</title>
        <authorList>
            <person name="O'Connell R.J."/>
            <person name="Thon M.R."/>
            <person name="Hacquard S."/>
            <person name="Amyotte S.G."/>
            <person name="Kleemann J."/>
            <person name="Torres M.F."/>
            <person name="Damm U."/>
            <person name="Buiate E.A."/>
            <person name="Epstein L."/>
            <person name="Alkan N."/>
            <person name="Altmueller J."/>
            <person name="Alvarado-Balderrama L."/>
            <person name="Bauser C.A."/>
            <person name="Becker C."/>
            <person name="Birren B.W."/>
            <person name="Chen Z."/>
            <person name="Choi J."/>
            <person name="Crouch J.A."/>
            <person name="Duvick J.P."/>
            <person name="Farman M.A."/>
            <person name="Gan P."/>
            <person name="Heiman D."/>
            <person name="Henrissat B."/>
            <person name="Howard R.J."/>
            <person name="Kabbage M."/>
            <person name="Koch C."/>
            <person name="Kracher B."/>
            <person name="Kubo Y."/>
            <person name="Law A.D."/>
            <person name="Lebrun M.-H."/>
            <person name="Lee Y.-H."/>
            <person name="Miyara I."/>
            <person name="Moore N."/>
            <person name="Neumann U."/>
            <person name="Nordstroem K."/>
            <person name="Panaccione D.G."/>
            <person name="Panstruga R."/>
            <person name="Place M."/>
            <person name="Proctor R.H."/>
            <person name="Prusky D."/>
            <person name="Rech G."/>
            <person name="Reinhardt R."/>
            <person name="Rollins J.A."/>
            <person name="Rounsley S."/>
            <person name="Schardl C.L."/>
            <person name="Schwartz D.C."/>
            <person name="Shenoy N."/>
            <person name="Shirasu K."/>
            <person name="Sikhakolli U.R."/>
            <person name="Stueber K."/>
            <person name="Sukno S.A."/>
            <person name="Sweigard J.A."/>
            <person name="Takano Y."/>
            <person name="Takahara H."/>
            <person name="Trail F."/>
            <person name="van der Does H.C."/>
            <person name="Voll L.M."/>
            <person name="Will I."/>
            <person name="Young S."/>
            <person name="Zeng Q."/>
            <person name="Zhang J."/>
            <person name="Zhou S."/>
            <person name="Dickman M.B."/>
            <person name="Schulze-Lefert P."/>
            <person name="Ver Loren van Themaat E."/>
            <person name="Ma L.-J."/>
            <person name="Vaillancourt L.J."/>
        </authorList>
    </citation>
    <scope>NUCLEOTIDE SEQUENCE [LARGE SCALE GENOMIC DNA]</scope>
    <source>
        <strain evidence="5">M1.001 / M2 / FGSC 10212</strain>
    </source>
</reference>
<evidence type="ECO:0000256" key="3">
    <source>
        <dbReference type="PROSITE-ProRule" id="PRU00023"/>
    </source>
</evidence>
<dbReference type="PANTHER" id="PTHR24171">
    <property type="entry name" value="ANKYRIN REPEAT DOMAIN-CONTAINING PROTEIN 39-RELATED"/>
    <property type="match status" value="1"/>
</dbReference>
<dbReference type="InterPro" id="IPR036770">
    <property type="entry name" value="Ankyrin_rpt-contain_sf"/>
</dbReference>
<dbReference type="GeneID" id="24416794"/>
<dbReference type="STRING" id="645133.E3QZJ7"/>
<name>E3QZJ7_COLGM</name>
<dbReference type="eggNOG" id="KOG0615">
    <property type="taxonomic scope" value="Eukaryota"/>
</dbReference>
<dbReference type="Proteomes" id="UP000008782">
    <property type="component" value="Unassembled WGS sequence"/>
</dbReference>
<dbReference type="SMART" id="SM00248">
    <property type="entry name" value="ANK"/>
    <property type="match status" value="2"/>
</dbReference>
<dbReference type="VEuPathDB" id="FungiDB:GLRG_11430"/>
<dbReference type="SUPFAM" id="SSF48403">
    <property type="entry name" value="Ankyrin repeat"/>
    <property type="match status" value="1"/>
</dbReference>
<dbReference type="PROSITE" id="PS50088">
    <property type="entry name" value="ANK_REPEAT"/>
    <property type="match status" value="2"/>
</dbReference>